<keyword evidence="2" id="KW-1185">Reference proteome</keyword>
<sequence>MYQLRARSPAHRSVVVLLQPFIAAVYWALERSDDSIRVRAASPDERVPDATSFVDGWHHWHAYKTEAHMSDLG</sequence>
<dbReference type="Proteomes" id="UP000270296">
    <property type="component" value="Unassembled WGS sequence"/>
</dbReference>
<protein>
    <submittedName>
        <fullName evidence="3">DUF3291 domain-containing protein</fullName>
    </submittedName>
</protein>
<evidence type="ECO:0000313" key="1">
    <source>
        <dbReference type="EMBL" id="VDP41798.1"/>
    </source>
</evidence>
<dbReference type="AlphaFoldDB" id="A0A183J6Z9"/>
<proteinExistence type="predicted"/>
<evidence type="ECO:0000313" key="2">
    <source>
        <dbReference type="Proteomes" id="UP000270296"/>
    </source>
</evidence>
<name>A0A183J6Z9_9BILA</name>
<accession>A0A183J6Z9</accession>
<dbReference type="EMBL" id="UZAM01016101">
    <property type="protein sequence ID" value="VDP41798.1"/>
    <property type="molecule type" value="Genomic_DNA"/>
</dbReference>
<organism evidence="3">
    <name type="scientific">Soboliphyme baturini</name>
    <dbReference type="NCBI Taxonomy" id="241478"/>
    <lineage>
        <taxon>Eukaryota</taxon>
        <taxon>Metazoa</taxon>
        <taxon>Ecdysozoa</taxon>
        <taxon>Nematoda</taxon>
        <taxon>Enoplea</taxon>
        <taxon>Dorylaimia</taxon>
        <taxon>Dioctophymatida</taxon>
        <taxon>Dioctophymatoidea</taxon>
        <taxon>Soboliphymatidae</taxon>
        <taxon>Soboliphyme</taxon>
    </lineage>
</organism>
<reference evidence="1 2" key="2">
    <citation type="submission" date="2018-11" db="EMBL/GenBank/DDBJ databases">
        <authorList>
            <consortium name="Pathogen Informatics"/>
        </authorList>
    </citation>
    <scope>NUCLEOTIDE SEQUENCE [LARGE SCALE GENOMIC DNA]</scope>
</reference>
<gene>
    <name evidence="1" type="ORF">SBAD_LOCUS11647</name>
</gene>
<dbReference type="WBParaSite" id="SBAD_0001203601-mRNA-1">
    <property type="protein sequence ID" value="SBAD_0001203601-mRNA-1"/>
    <property type="gene ID" value="SBAD_0001203601"/>
</dbReference>
<evidence type="ECO:0000313" key="3">
    <source>
        <dbReference type="WBParaSite" id="SBAD_0001203601-mRNA-1"/>
    </source>
</evidence>
<reference evidence="3" key="1">
    <citation type="submission" date="2016-06" db="UniProtKB">
        <authorList>
            <consortium name="WormBaseParasite"/>
        </authorList>
    </citation>
    <scope>IDENTIFICATION</scope>
</reference>